<proteinExistence type="predicted"/>
<gene>
    <name evidence="1" type="ORF">WAX74_11260</name>
</gene>
<dbReference type="Proteomes" id="UP001364890">
    <property type="component" value="Unassembled WGS sequence"/>
</dbReference>
<dbReference type="EMBL" id="JBAWSY010000007">
    <property type="protein sequence ID" value="MEI4770213.1"/>
    <property type="molecule type" value="Genomic_DNA"/>
</dbReference>
<evidence type="ECO:0000313" key="1">
    <source>
        <dbReference type="EMBL" id="MEI4770213.1"/>
    </source>
</evidence>
<protein>
    <submittedName>
        <fullName evidence="1">Uncharacterized protein</fullName>
    </submittedName>
</protein>
<keyword evidence="2" id="KW-1185">Reference proteome</keyword>
<organism evidence="1 2">
    <name type="scientific">Psychrobacillus mangrovi</name>
    <dbReference type="NCBI Taxonomy" id="3117745"/>
    <lineage>
        <taxon>Bacteria</taxon>
        <taxon>Bacillati</taxon>
        <taxon>Bacillota</taxon>
        <taxon>Bacilli</taxon>
        <taxon>Bacillales</taxon>
        <taxon>Bacillaceae</taxon>
        <taxon>Psychrobacillus</taxon>
    </lineage>
</organism>
<name>A0ABU8F5B9_9BACI</name>
<comment type="caution">
    <text evidence="1">The sequence shown here is derived from an EMBL/GenBank/DDBJ whole genome shotgun (WGS) entry which is preliminary data.</text>
</comment>
<accession>A0ABU8F5B9</accession>
<sequence length="65" mass="7621">MGLPIHIETKFIRSPKVKVSYPIVTKLPLPHIERKINNEIISNLNNMLIEEGFYNKNLMEMIGHY</sequence>
<evidence type="ECO:0000313" key="2">
    <source>
        <dbReference type="Proteomes" id="UP001364890"/>
    </source>
</evidence>
<dbReference type="RefSeq" id="WP_336497771.1">
    <property type="nucleotide sequence ID" value="NZ_JBAWSY010000007.1"/>
</dbReference>
<reference evidence="1 2" key="1">
    <citation type="submission" date="2024-01" db="EMBL/GenBank/DDBJ databases">
        <title>Seven novel Bacillus-like species.</title>
        <authorList>
            <person name="Liu G."/>
        </authorList>
    </citation>
    <scope>NUCLEOTIDE SEQUENCE [LARGE SCALE GENOMIC DNA]</scope>
    <source>
        <strain evidence="1 2">FJAT-51614</strain>
    </source>
</reference>